<dbReference type="PANTHER" id="PTHR24250:SF27">
    <property type="entry name" value="ELASTASE 2 LIKE"/>
    <property type="match status" value="1"/>
</dbReference>
<protein>
    <submittedName>
        <fullName evidence="6">Oidioi.mRNA.OKI2018_I69.PAR.g9212.t1.cds</fullName>
    </submittedName>
</protein>
<accession>A0ABN7RNN3</accession>
<dbReference type="InterPro" id="IPR009003">
    <property type="entry name" value="Peptidase_S1_PA"/>
</dbReference>
<evidence type="ECO:0000256" key="1">
    <source>
        <dbReference type="ARBA" id="ARBA00023157"/>
    </source>
</evidence>
<sequence length="405" mass="45810">MLFLLLPFFQVSFSKAITDTRVFDHEFPSYVQIVNQRRKGFCGGTILDSRHVLSAAHCNVTAGQIVHYGTASVGPESGDGFVTFVRKVSTIGQRLQESKIWSNDMAIIRVSPPFRFDNANVRPVKLGSKKEFDKYVEKGKIKCLLVGKGRVSTGDNIKYPKNLQKGYQIFDNTRTCEGYFKRETDLPNIPTSDGCFLTVGSDGSTGCKGDSGGPLFCFLPEKKIWKQFGIASFADKDCDKRTAWWAPFVAGKFISKASPFDRESCKVFTNRRSSQIVRDQNRNPNLRRTLSRQSFSRARRNLLDLAGQVLASPQRNQGRTTSQPVWRNPSTENNQDTYRNVSRSYSRRVNESIAEPPEDADDSVFEQSTVLEQTVLEPLPIIETNNHRIEIPQKFLPLKNTKKKQ</sequence>
<keyword evidence="7" id="KW-1185">Reference proteome</keyword>
<organism evidence="6 7">
    <name type="scientific">Oikopleura dioica</name>
    <name type="common">Tunicate</name>
    <dbReference type="NCBI Taxonomy" id="34765"/>
    <lineage>
        <taxon>Eukaryota</taxon>
        <taxon>Metazoa</taxon>
        <taxon>Chordata</taxon>
        <taxon>Tunicata</taxon>
        <taxon>Appendicularia</taxon>
        <taxon>Copelata</taxon>
        <taxon>Oikopleuridae</taxon>
        <taxon>Oikopleura</taxon>
    </lineage>
</organism>
<dbReference type="Proteomes" id="UP001158576">
    <property type="component" value="Chromosome PAR"/>
</dbReference>
<feature type="compositionally biased region" description="Polar residues" evidence="3">
    <location>
        <begin position="311"/>
        <end position="337"/>
    </location>
</feature>
<feature type="signal peptide" evidence="4">
    <location>
        <begin position="1"/>
        <end position="16"/>
    </location>
</feature>
<dbReference type="InterPro" id="IPR018114">
    <property type="entry name" value="TRYPSIN_HIS"/>
</dbReference>
<feature type="chain" id="PRO_5046138578" evidence="4">
    <location>
        <begin position="17"/>
        <end position="405"/>
    </location>
</feature>
<reference evidence="6 7" key="1">
    <citation type="submission" date="2021-04" db="EMBL/GenBank/DDBJ databases">
        <authorList>
            <person name="Bliznina A."/>
        </authorList>
    </citation>
    <scope>NUCLEOTIDE SEQUENCE [LARGE SCALE GENOMIC DNA]</scope>
</reference>
<dbReference type="EMBL" id="OU015568">
    <property type="protein sequence ID" value="CAG5079269.1"/>
    <property type="molecule type" value="Genomic_DNA"/>
</dbReference>
<dbReference type="InterPro" id="IPR033116">
    <property type="entry name" value="TRYPSIN_SER"/>
</dbReference>
<dbReference type="SUPFAM" id="SSF50494">
    <property type="entry name" value="Trypsin-like serine proteases"/>
    <property type="match status" value="1"/>
</dbReference>
<keyword evidence="4" id="KW-0732">Signal</keyword>
<keyword evidence="2" id="KW-0645">Protease</keyword>
<dbReference type="InterPro" id="IPR001254">
    <property type="entry name" value="Trypsin_dom"/>
</dbReference>
<dbReference type="PROSITE" id="PS50240">
    <property type="entry name" value="TRYPSIN_DOM"/>
    <property type="match status" value="1"/>
</dbReference>
<dbReference type="PRINTS" id="PR00722">
    <property type="entry name" value="CHYMOTRYPSIN"/>
</dbReference>
<dbReference type="PROSITE" id="PS00135">
    <property type="entry name" value="TRYPSIN_SER"/>
    <property type="match status" value="1"/>
</dbReference>
<dbReference type="PANTHER" id="PTHR24250">
    <property type="entry name" value="CHYMOTRYPSIN-RELATED"/>
    <property type="match status" value="1"/>
</dbReference>
<keyword evidence="2" id="KW-0720">Serine protease</keyword>
<evidence type="ECO:0000313" key="6">
    <source>
        <dbReference type="EMBL" id="CAG5079269.1"/>
    </source>
</evidence>
<evidence type="ECO:0000256" key="3">
    <source>
        <dbReference type="SAM" id="MobiDB-lite"/>
    </source>
</evidence>
<dbReference type="Pfam" id="PF00089">
    <property type="entry name" value="Trypsin"/>
    <property type="match status" value="1"/>
</dbReference>
<evidence type="ECO:0000256" key="2">
    <source>
        <dbReference type="RuleBase" id="RU363034"/>
    </source>
</evidence>
<evidence type="ECO:0000313" key="7">
    <source>
        <dbReference type="Proteomes" id="UP001158576"/>
    </source>
</evidence>
<feature type="region of interest" description="Disordered" evidence="3">
    <location>
        <begin position="307"/>
        <end position="363"/>
    </location>
</feature>
<dbReference type="PROSITE" id="PS00134">
    <property type="entry name" value="TRYPSIN_HIS"/>
    <property type="match status" value="1"/>
</dbReference>
<feature type="domain" description="Peptidase S1" evidence="5">
    <location>
        <begin position="16"/>
        <end position="238"/>
    </location>
</feature>
<keyword evidence="1" id="KW-1015">Disulfide bond</keyword>
<keyword evidence="2" id="KW-0378">Hydrolase</keyword>
<dbReference type="SMART" id="SM00020">
    <property type="entry name" value="Tryp_SPc"/>
    <property type="match status" value="1"/>
</dbReference>
<gene>
    <name evidence="6" type="ORF">OKIOD_LOCUS770</name>
</gene>
<proteinExistence type="predicted"/>
<evidence type="ECO:0000259" key="5">
    <source>
        <dbReference type="PROSITE" id="PS50240"/>
    </source>
</evidence>
<dbReference type="InterPro" id="IPR001314">
    <property type="entry name" value="Peptidase_S1A"/>
</dbReference>
<evidence type="ECO:0000256" key="4">
    <source>
        <dbReference type="SAM" id="SignalP"/>
    </source>
</evidence>
<name>A0ABN7RNN3_OIKDI</name>
<dbReference type="Gene3D" id="2.40.10.10">
    <property type="entry name" value="Trypsin-like serine proteases"/>
    <property type="match status" value="2"/>
</dbReference>
<dbReference type="InterPro" id="IPR043504">
    <property type="entry name" value="Peptidase_S1_PA_chymotrypsin"/>
</dbReference>